<organism evidence="9">
    <name type="scientific">Spodoptera frugiperda</name>
    <name type="common">Fall armyworm</name>
    <dbReference type="NCBI Taxonomy" id="7108"/>
    <lineage>
        <taxon>Eukaryota</taxon>
        <taxon>Metazoa</taxon>
        <taxon>Ecdysozoa</taxon>
        <taxon>Arthropoda</taxon>
        <taxon>Hexapoda</taxon>
        <taxon>Insecta</taxon>
        <taxon>Pterygota</taxon>
        <taxon>Neoptera</taxon>
        <taxon>Endopterygota</taxon>
        <taxon>Lepidoptera</taxon>
        <taxon>Glossata</taxon>
        <taxon>Ditrysia</taxon>
        <taxon>Noctuoidea</taxon>
        <taxon>Noctuidae</taxon>
        <taxon>Amphipyrinae</taxon>
        <taxon>Spodoptera</taxon>
    </lineage>
</organism>
<name>A0A2H1W9M9_SPOFR</name>
<evidence type="ECO:0000256" key="7">
    <source>
        <dbReference type="ARBA" id="ARBA00023170"/>
    </source>
</evidence>
<feature type="transmembrane region" description="Helical" evidence="8">
    <location>
        <begin position="198"/>
        <end position="216"/>
    </location>
</feature>
<proteinExistence type="inferred from homology"/>
<feature type="transmembrane region" description="Helical" evidence="8">
    <location>
        <begin position="89"/>
        <end position="109"/>
    </location>
</feature>
<dbReference type="PANTHER" id="PTHR21421:SF29">
    <property type="entry name" value="GUSTATORY RECEPTOR 5A FOR TREHALOSE-RELATED"/>
    <property type="match status" value="1"/>
</dbReference>
<keyword evidence="7" id="KW-0675">Receptor</keyword>
<feature type="transmembrane region" description="Helical" evidence="8">
    <location>
        <begin position="283"/>
        <end position="308"/>
    </location>
</feature>
<dbReference type="Pfam" id="PF06151">
    <property type="entry name" value="Trehalose_recp"/>
    <property type="match status" value="1"/>
</dbReference>
<evidence type="ECO:0000256" key="2">
    <source>
        <dbReference type="ARBA" id="ARBA00005327"/>
    </source>
</evidence>
<evidence type="ECO:0000256" key="6">
    <source>
        <dbReference type="ARBA" id="ARBA00023136"/>
    </source>
</evidence>
<evidence type="ECO:0000313" key="9">
    <source>
        <dbReference type="EMBL" id="SOQ49770.1"/>
    </source>
</evidence>
<gene>
    <name evidence="9" type="primary">SFRICE042018.2</name>
    <name evidence="9" type="ORF">SFRICE_042018.2</name>
</gene>
<dbReference type="PANTHER" id="PTHR21421">
    <property type="entry name" value="GUSTATORY RECEPTOR"/>
    <property type="match status" value="1"/>
</dbReference>
<feature type="transmembrane region" description="Helical" evidence="8">
    <location>
        <begin position="146"/>
        <end position="170"/>
    </location>
</feature>
<keyword evidence="3" id="KW-1003">Cell membrane</keyword>
<protein>
    <submittedName>
        <fullName evidence="9">SFRICE042018.2</fullName>
    </submittedName>
</protein>
<feature type="transmembrane region" description="Helical" evidence="8">
    <location>
        <begin position="320"/>
        <end position="343"/>
    </location>
</feature>
<evidence type="ECO:0000256" key="3">
    <source>
        <dbReference type="ARBA" id="ARBA00022475"/>
    </source>
</evidence>
<evidence type="ECO:0000256" key="8">
    <source>
        <dbReference type="SAM" id="Phobius"/>
    </source>
</evidence>
<comment type="subcellular location">
    <subcellularLocation>
        <location evidence="1">Cell membrane</location>
        <topology evidence="1">Multi-pass membrane protein</topology>
    </subcellularLocation>
</comment>
<dbReference type="EMBL" id="ODYU01007201">
    <property type="protein sequence ID" value="SOQ49770.1"/>
    <property type="molecule type" value="Genomic_DNA"/>
</dbReference>
<evidence type="ECO:0000256" key="4">
    <source>
        <dbReference type="ARBA" id="ARBA00022692"/>
    </source>
</evidence>
<dbReference type="GO" id="GO:0005886">
    <property type="term" value="C:plasma membrane"/>
    <property type="evidence" value="ECO:0007669"/>
    <property type="project" value="UniProtKB-SubCell"/>
</dbReference>
<dbReference type="AlphaFoldDB" id="A0A2H1W9M9"/>
<keyword evidence="6 8" id="KW-0472">Membrane</keyword>
<keyword evidence="4 8" id="KW-0812">Transmembrane</keyword>
<dbReference type="GO" id="GO:0008527">
    <property type="term" value="F:taste receptor activity"/>
    <property type="evidence" value="ECO:0007669"/>
    <property type="project" value="InterPro"/>
</dbReference>
<dbReference type="InterPro" id="IPR009318">
    <property type="entry name" value="Gustatory_rcpt"/>
</dbReference>
<dbReference type="GO" id="GO:0050916">
    <property type="term" value="P:sensory perception of sweet taste"/>
    <property type="evidence" value="ECO:0007669"/>
    <property type="project" value="UniProtKB-ARBA"/>
</dbReference>
<accession>A0A2H1W9M9</accession>
<reference evidence="9" key="1">
    <citation type="submission" date="2016-07" db="EMBL/GenBank/DDBJ databases">
        <authorList>
            <person name="Bretaudeau A."/>
        </authorList>
    </citation>
    <scope>NUCLEOTIDE SEQUENCE</scope>
    <source>
        <strain evidence="9">Rice</strain>
        <tissue evidence="9">Whole body</tissue>
    </source>
</reference>
<comment type="similarity">
    <text evidence="2">Belongs to the insect chemoreceptor superfamily. Gustatory receptor (GR) family. Gr5a subfamily.</text>
</comment>
<evidence type="ECO:0000256" key="5">
    <source>
        <dbReference type="ARBA" id="ARBA00022989"/>
    </source>
</evidence>
<feature type="transmembrane region" description="Helical" evidence="8">
    <location>
        <begin position="48"/>
        <end position="69"/>
    </location>
</feature>
<evidence type="ECO:0000256" key="1">
    <source>
        <dbReference type="ARBA" id="ARBA00004651"/>
    </source>
</evidence>
<sequence>MSGQDYKPFLGNSKLLLPEQPMHDDFLDAMEKVFHWSCMFGIFGSKRYLSISWSTLILVSLVVIEYLAIWKVIRALTGVARDTSGHRSITARLAGTIFYSISIMSLFVASKLWYYWRSSISVLWAKVERSVGVKVPTDNTLKRRMYLVFGLMTFCSMFEHAVSMVASVGLDCPPSLIMKRYVLVSHGFIFMGQDYSEWFAMPLIIISTLASLLWNFQDQLIVLISIGLTSRYYRLNGYVAKLCELEKHQSEFNKKSEALKVYTWRKIREAYVKQAMLVRRMDGALGGIIMLSCSCNFYFICLQMFLGITQGLSTDIMTGIYYVVSLAWLCIRVISVVLSASGVNTHSKTALKYLYTYETQCYNVEVERLQDQLTKDYIALSGMGFFYLNKTILLQMAGAIITYELILIQFDGQGQIDAKTTPSIELNVTNI</sequence>
<keyword evidence="5 8" id="KW-1133">Transmembrane helix</keyword>